<protein>
    <submittedName>
        <fullName evidence="1">Uncharacterized protein</fullName>
    </submittedName>
</protein>
<evidence type="ECO:0000313" key="1">
    <source>
        <dbReference type="EMBL" id="KAI0084348.1"/>
    </source>
</evidence>
<proteinExistence type="predicted"/>
<dbReference type="Proteomes" id="UP001055072">
    <property type="component" value="Unassembled WGS sequence"/>
</dbReference>
<keyword evidence="2" id="KW-1185">Reference proteome</keyword>
<gene>
    <name evidence="1" type="ORF">BDY19DRAFT_997829</name>
</gene>
<reference evidence="1" key="1">
    <citation type="journal article" date="2021" name="Environ. Microbiol.">
        <title>Gene family expansions and transcriptome signatures uncover fungal adaptations to wood decay.</title>
        <authorList>
            <person name="Hage H."/>
            <person name="Miyauchi S."/>
            <person name="Viragh M."/>
            <person name="Drula E."/>
            <person name="Min B."/>
            <person name="Chaduli D."/>
            <person name="Navarro D."/>
            <person name="Favel A."/>
            <person name="Norest M."/>
            <person name="Lesage-Meessen L."/>
            <person name="Balint B."/>
            <person name="Merenyi Z."/>
            <person name="de Eugenio L."/>
            <person name="Morin E."/>
            <person name="Martinez A.T."/>
            <person name="Baldrian P."/>
            <person name="Stursova M."/>
            <person name="Martinez M.J."/>
            <person name="Novotny C."/>
            <person name="Magnuson J.K."/>
            <person name="Spatafora J.W."/>
            <person name="Maurice S."/>
            <person name="Pangilinan J."/>
            <person name="Andreopoulos W."/>
            <person name="LaButti K."/>
            <person name="Hundley H."/>
            <person name="Na H."/>
            <person name="Kuo A."/>
            <person name="Barry K."/>
            <person name="Lipzen A."/>
            <person name="Henrissat B."/>
            <person name="Riley R."/>
            <person name="Ahrendt S."/>
            <person name="Nagy L.G."/>
            <person name="Grigoriev I.V."/>
            <person name="Martin F."/>
            <person name="Rosso M.N."/>
        </authorList>
    </citation>
    <scope>NUCLEOTIDE SEQUENCE</scope>
    <source>
        <strain evidence="1">CBS 384.51</strain>
    </source>
</reference>
<organism evidence="1 2">
    <name type="scientific">Irpex rosettiformis</name>
    <dbReference type="NCBI Taxonomy" id="378272"/>
    <lineage>
        <taxon>Eukaryota</taxon>
        <taxon>Fungi</taxon>
        <taxon>Dikarya</taxon>
        <taxon>Basidiomycota</taxon>
        <taxon>Agaricomycotina</taxon>
        <taxon>Agaricomycetes</taxon>
        <taxon>Polyporales</taxon>
        <taxon>Irpicaceae</taxon>
        <taxon>Irpex</taxon>
    </lineage>
</organism>
<evidence type="ECO:0000313" key="2">
    <source>
        <dbReference type="Proteomes" id="UP001055072"/>
    </source>
</evidence>
<dbReference type="EMBL" id="MU274944">
    <property type="protein sequence ID" value="KAI0084348.1"/>
    <property type="molecule type" value="Genomic_DNA"/>
</dbReference>
<name>A0ACB8TQP6_9APHY</name>
<comment type="caution">
    <text evidence="1">The sequence shown here is derived from an EMBL/GenBank/DDBJ whole genome shotgun (WGS) entry which is preliminary data.</text>
</comment>
<sequence length="572" mass="63032">MAHFMYMVLEGLARWSDAPLIRPFTGTADTGEYSWGLITFGEFRRDVERTARYYRGVLGGVGGEGLKVGDVVGLWLTGESVSDLVHLYALSLAGYTPQLFSLKFSLPGQAVVRDLLKECDARALVYDTHFREIVESGIDDVPKFPLVDIPTLSESESEDVDPLIALEDVKEEDVAIIFHTSGTTGGRPKPVPQTHAWCVAHAKLCWSGAWQGEYESQDVVNNIGSFAHMGASTYIYKSAVTGAAFVQTSKAAIGADEFLAMVKQCGLNRLLQYATWLSALIDVARKNEEVLKALQGMRQVMYTGLAMNPEDEAWAYAHGIPLTNMYGTTETGESLPPCQKRKQTLTKFLLIAQCMVSVLGSKENYLRPIPELGLVLVPALDDKSSGSDSSSEKQKQLYDLFLPLSARNCPYPRVRNRPDGHITGDLFEEVKPGYYVFRGRSDDWIKTGPTRAAFCDTKAIEDNVLKTCSDLVRNCVAVGHLKPRVVLLIESSSASPGEVNADEAQKLKEEVLRRTAEFNSRLMEHERITEGSSILVVPAGSLPRTSEKGNIRRKAAHEHFAQQLAAVWGEAC</sequence>
<accession>A0ACB8TQP6</accession>